<accession>A0A915KFJ1</accession>
<name>A0A915KFJ1_ROMCU</name>
<sequence>MDRTRCGRSTIARVDGAWFRRLTSFMPLAALLAPPCLATKYTFMNDLLLRHAQNMTSKMRAVFYDCMWYRADGNPKSPFTDWMNRIPERKPSFASEPGTYICNWFVLRPIIFNEEFHMETTIEEIEIDESDYSANLHSRFHLYSTFIAIINFQNRFLFPTLVYA</sequence>
<reference evidence="2" key="1">
    <citation type="submission" date="2022-11" db="UniProtKB">
        <authorList>
            <consortium name="WormBaseParasite"/>
        </authorList>
    </citation>
    <scope>IDENTIFICATION</scope>
</reference>
<protein>
    <submittedName>
        <fullName evidence="2">Uncharacterized protein</fullName>
    </submittedName>
</protein>
<dbReference type="WBParaSite" id="nRc.2.0.1.t37583-RA">
    <property type="protein sequence ID" value="nRc.2.0.1.t37583-RA"/>
    <property type="gene ID" value="nRc.2.0.1.g37583"/>
</dbReference>
<proteinExistence type="predicted"/>
<keyword evidence="1" id="KW-1185">Reference proteome</keyword>
<dbReference type="AlphaFoldDB" id="A0A915KFJ1"/>
<evidence type="ECO:0000313" key="2">
    <source>
        <dbReference type="WBParaSite" id="nRc.2.0.1.t37583-RA"/>
    </source>
</evidence>
<organism evidence="1 2">
    <name type="scientific">Romanomermis culicivorax</name>
    <name type="common">Nematode worm</name>
    <dbReference type="NCBI Taxonomy" id="13658"/>
    <lineage>
        <taxon>Eukaryota</taxon>
        <taxon>Metazoa</taxon>
        <taxon>Ecdysozoa</taxon>
        <taxon>Nematoda</taxon>
        <taxon>Enoplea</taxon>
        <taxon>Dorylaimia</taxon>
        <taxon>Mermithida</taxon>
        <taxon>Mermithoidea</taxon>
        <taxon>Mermithidae</taxon>
        <taxon>Romanomermis</taxon>
    </lineage>
</organism>
<dbReference type="Proteomes" id="UP000887565">
    <property type="component" value="Unplaced"/>
</dbReference>
<evidence type="ECO:0000313" key="1">
    <source>
        <dbReference type="Proteomes" id="UP000887565"/>
    </source>
</evidence>